<evidence type="ECO:0000313" key="8">
    <source>
        <dbReference type="Proteomes" id="UP000032366"/>
    </source>
</evidence>
<dbReference type="RefSeq" id="WP_044359211.1">
    <property type="nucleotide sequence ID" value="NZ_JXWY01000016.1"/>
</dbReference>
<comment type="similarity">
    <text evidence="1 4">Belongs to the anti-sigma-factor antagonist family.</text>
</comment>
<evidence type="ECO:0000256" key="2">
    <source>
        <dbReference type="ARBA" id="ARBA00022553"/>
    </source>
</evidence>
<evidence type="ECO:0000256" key="4">
    <source>
        <dbReference type="RuleBase" id="RU003749"/>
    </source>
</evidence>
<protein>
    <recommendedName>
        <fullName evidence="4">Anti-sigma factor antagonist</fullName>
    </recommendedName>
</protein>
<evidence type="ECO:0000313" key="9">
    <source>
        <dbReference type="Proteomes" id="UP000254100"/>
    </source>
</evidence>
<dbReference type="Gene3D" id="3.30.750.24">
    <property type="entry name" value="STAS domain"/>
    <property type="match status" value="1"/>
</dbReference>
<dbReference type="InterPro" id="IPR036513">
    <property type="entry name" value="STAS_dom_sf"/>
</dbReference>
<dbReference type="EMBL" id="JXWY01000016">
    <property type="protein sequence ID" value="KIX91386.1"/>
    <property type="molecule type" value="Genomic_DNA"/>
</dbReference>
<evidence type="ECO:0000313" key="6">
    <source>
        <dbReference type="EMBL" id="KIX91386.1"/>
    </source>
</evidence>
<organism evidence="7 9">
    <name type="scientific">Staphylococcus microti</name>
    <dbReference type="NCBI Taxonomy" id="569857"/>
    <lineage>
        <taxon>Bacteria</taxon>
        <taxon>Bacillati</taxon>
        <taxon>Bacillota</taxon>
        <taxon>Bacilli</taxon>
        <taxon>Bacillales</taxon>
        <taxon>Staphylococcaceae</taxon>
        <taxon>Staphylococcus</taxon>
    </lineage>
</organism>
<reference evidence="7 9" key="2">
    <citation type="submission" date="2018-06" db="EMBL/GenBank/DDBJ databases">
        <authorList>
            <consortium name="Pathogen Informatics"/>
            <person name="Doyle S."/>
        </authorList>
    </citation>
    <scope>NUCLEOTIDE SEQUENCE [LARGE SCALE GENOMIC DNA]</scope>
    <source>
        <strain evidence="7 9">NCTC13832</strain>
    </source>
</reference>
<dbReference type="NCBIfam" id="TIGR00377">
    <property type="entry name" value="ant_ant_sig"/>
    <property type="match status" value="1"/>
</dbReference>
<dbReference type="SUPFAM" id="SSF52091">
    <property type="entry name" value="SpoIIaa-like"/>
    <property type="match status" value="1"/>
</dbReference>
<dbReference type="Proteomes" id="UP000254100">
    <property type="component" value="Unassembled WGS sequence"/>
</dbReference>
<comment type="function">
    <text evidence="3">Positive regulator of sigma-B activity. Non-phosphorylated RsbV binds to RsbW, preventing its association with sigma-B. When phosphorylated, releases RsbW, which is then free to complex with and inactivate sigma-B.</text>
</comment>
<dbReference type="GO" id="GO:0043856">
    <property type="term" value="F:anti-sigma factor antagonist activity"/>
    <property type="evidence" value="ECO:0007669"/>
    <property type="project" value="InterPro"/>
</dbReference>
<feature type="domain" description="STAS" evidence="5">
    <location>
        <begin position="3"/>
        <end position="108"/>
    </location>
</feature>
<accession>A0A0D6XT48</accession>
<name>A0A0D6XT48_9STAP</name>
<keyword evidence="2" id="KW-0597">Phosphoprotein</keyword>
<dbReference type="Pfam" id="PF01740">
    <property type="entry name" value="STAS"/>
    <property type="match status" value="1"/>
</dbReference>
<dbReference type="STRING" id="569857.TP70_02940"/>
<dbReference type="PANTHER" id="PTHR33495">
    <property type="entry name" value="ANTI-SIGMA FACTOR ANTAGONIST TM_1081-RELATED-RELATED"/>
    <property type="match status" value="1"/>
</dbReference>
<dbReference type="InterPro" id="IPR003658">
    <property type="entry name" value="Anti-sigma_ant"/>
</dbReference>
<sequence>MNLNIETETHDDYYEVTVAGELDVATVPELEAVLLPMRQEGTHDIHVNLTELTYMDSTGLGLFVGTLKALNQHDKALYILGVNDRIKRLFDITGLDDLMHVNQGTEVE</sequence>
<evidence type="ECO:0000256" key="3">
    <source>
        <dbReference type="ARBA" id="ARBA00024670"/>
    </source>
</evidence>
<dbReference type="OrthoDB" id="9793697at2"/>
<dbReference type="PROSITE" id="PS50801">
    <property type="entry name" value="STAS"/>
    <property type="match status" value="1"/>
</dbReference>
<reference evidence="6 8" key="1">
    <citation type="submission" date="2015-01" db="EMBL/GenBank/DDBJ databases">
        <authorList>
            <person name="Guo J."/>
        </authorList>
    </citation>
    <scope>NUCLEOTIDE SEQUENCE [LARGE SCALE GENOMIC DNA]</scope>
    <source>
        <strain evidence="6 8">DSM 22147</strain>
    </source>
</reference>
<evidence type="ECO:0000259" key="5">
    <source>
        <dbReference type="PROSITE" id="PS50801"/>
    </source>
</evidence>
<gene>
    <name evidence="7" type="primary">rsbV</name>
    <name evidence="7" type="ORF">NCTC13832_01749</name>
    <name evidence="6" type="ORF">TP70_02940</name>
</gene>
<dbReference type="AlphaFoldDB" id="A0A0D6XT48"/>
<dbReference type="EMBL" id="UHDT01000001">
    <property type="protein sequence ID" value="SUM58014.1"/>
    <property type="molecule type" value="Genomic_DNA"/>
</dbReference>
<proteinExistence type="inferred from homology"/>
<evidence type="ECO:0000256" key="1">
    <source>
        <dbReference type="ARBA" id="ARBA00009013"/>
    </source>
</evidence>
<dbReference type="PANTHER" id="PTHR33495:SF9">
    <property type="entry name" value="ANTI-SIGMA-B FACTOR ANTAGONIST"/>
    <property type="match status" value="1"/>
</dbReference>
<dbReference type="Proteomes" id="UP000032366">
    <property type="component" value="Unassembled WGS sequence"/>
</dbReference>
<dbReference type="CDD" id="cd07043">
    <property type="entry name" value="STAS_anti-anti-sigma_factors"/>
    <property type="match status" value="1"/>
</dbReference>
<dbReference type="InterPro" id="IPR002645">
    <property type="entry name" value="STAS_dom"/>
</dbReference>
<keyword evidence="8" id="KW-1185">Reference proteome</keyword>
<evidence type="ECO:0000313" key="7">
    <source>
        <dbReference type="EMBL" id="SUM58014.1"/>
    </source>
</evidence>